<evidence type="ECO:0008006" key="5">
    <source>
        <dbReference type="Google" id="ProtNLM"/>
    </source>
</evidence>
<dbReference type="RefSeq" id="WP_054493070.1">
    <property type="nucleotide sequence ID" value="NZ_BBZA01000125.1"/>
</dbReference>
<dbReference type="InterPro" id="IPR027396">
    <property type="entry name" value="DsrEFH-like"/>
</dbReference>
<reference evidence="3" key="3">
    <citation type="submission" date="2015-08" db="EMBL/GenBank/DDBJ databases">
        <title>Draft Genome Sequence of a Heterotrophic Facultative Anaerobic Bacterium Ardenticatena maritima Strain 110S.</title>
        <authorList>
            <person name="Kawaichi S."/>
            <person name="Yoshida T."/>
            <person name="Sako Y."/>
            <person name="Nakamura R."/>
        </authorList>
    </citation>
    <scope>NUCLEOTIDE SEQUENCE [LARGE SCALE GENOMIC DNA]</scope>
    <source>
        <strain evidence="3">110S</strain>
    </source>
</reference>
<gene>
    <name evidence="1" type="ORF">ARMA_1621</name>
    <name evidence="2" type="ORF">SE16_07020</name>
</gene>
<evidence type="ECO:0000313" key="1">
    <source>
        <dbReference type="EMBL" id="GAP63198.1"/>
    </source>
</evidence>
<dbReference type="STRING" id="872965.SE16_07020"/>
<accession>A0A0M9UCQ1</accession>
<dbReference type="Proteomes" id="UP000037784">
    <property type="component" value="Unassembled WGS sequence"/>
</dbReference>
<organism evidence="1 3">
    <name type="scientific">Ardenticatena maritima</name>
    <dbReference type="NCBI Taxonomy" id="872965"/>
    <lineage>
        <taxon>Bacteria</taxon>
        <taxon>Bacillati</taxon>
        <taxon>Chloroflexota</taxon>
        <taxon>Ardenticatenia</taxon>
        <taxon>Ardenticatenales</taxon>
        <taxon>Ardenticatenaceae</taxon>
        <taxon>Ardenticatena</taxon>
    </lineage>
</organism>
<dbReference type="OrthoDB" id="9807925at2"/>
<dbReference type="SUPFAM" id="SSF75169">
    <property type="entry name" value="DsrEFH-like"/>
    <property type="match status" value="1"/>
</dbReference>
<dbReference type="EMBL" id="BBZA01000125">
    <property type="protein sequence ID" value="GAP63198.1"/>
    <property type="molecule type" value="Genomic_DNA"/>
</dbReference>
<evidence type="ECO:0000313" key="4">
    <source>
        <dbReference type="Proteomes" id="UP000050502"/>
    </source>
</evidence>
<dbReference type="InParanoid" id="A0A0M9UCQ1"/>
<comment type="caution">
    <text evidence="1">The sequence shown here is derived from an EMBL/GenBank/DDBJ whole genome shotgun (WGS) entry which is preliminary data.</text>
</comment>
<protein>
    <recommendedName>
        <fullName evidence="5">DsrE/DsrF-like family protein</fullName>
    </recommendedName>
</protein>
<dbReference type="AlphaFoldDB" id="A0A0M9UCQ1"/>
<dbReference type="EMBL" id="LGKN01000004">
    <property type="protein sequence ID" value="KPL88528.1"/>
    <property type="molecule type" value="Genomic_DNA"/>
</dbReference>
<sequence>MLKLAVIVLADTETHADLGRVVNAMEVVRECLEKGDDVRLIFDGAGTRWVPELADPQHKRHALFQQILPAVEGVCLFCAGAFGVRNAVQACGVRLLDEHDGHPSVRALLADGYQVLTF</sequence>
<name>A0A0M9UCQ1_9CHLR</name>
<dbReference type="Proteomes" id="UP000050502">
    <property type="component" value="Unassembled WGS sequence"/>
</dbReference>
<reference evidence="2 4" key="2">
    <citation type="submission" date="2015-07" db="EMBL/GenBank/DDBJ databases">
        <title>Whole genome sequence of Ardenticatena maritima DSM 23922.</title>
        <authorList>
            <person name="Hemp J."/>
            <person name="Ward L.M."/>
            <person name="Pace L.A."/>
            <person name="Fischer W.W."/>
        </authorList>
    </citation>
    <scope>NUCLEOTIDE SEQUENCE [LARGE SCALE GENOMIC DNA]</scope>
    <source>
        <strain evidence="2 4">110S</strain>
    </source>
</reference>
<proteinExistence type="predicted"/>
<reference evidence="1 3" key="1">
    <citation type="journal article" date="2015" name="Genome Announc.">
        <title>Draft Genome Sequence of a Heterotrophic Facultative Anaerobic Thermophilic Bacterium, Ardenticatena maritima Strain 110ST.</title>
        <authorList>
            <person name="Kawaichi S."/>
            <person name="Yoshida T."/>
            <person name="Sako Y."/>
            <person name="Nakamura R."/>
        </authorList>
    </citation>
    <scope>NUCLEOTIDE SEQUENCE [LARGE SCALE GENOMIC DNA]</scope>
    <source>
        <strain evidence="1 3">110S</strain>
    </source>
</reference>
<evidence type="ECO:0000313" key="2">
    <source>
        <dbReference type="EMBL" id="KPL88528.1"/>
    </source>
</evidence>
<keyword evidence="3" id="KW-1185">Reference proteome</keyword>
<evidence type="ECO:0000313" key="3">
    <source>
        <dbReference type="Proteomes" id="UP000037784"/>
    </source>
</evidence>